<keyword evidence="2" id="KW-1185">Reference proteome</keyword>
<sequence>MAQALLGHHTESRRLRDANKQLCGTLPYPPRRAPLKPLFGMDEVGRSFSRGRWQQWPPHMRATVWEFLRAWWAHTLTDPDPAVPAHDVLALCAEASATLSPWLDTWETLDHRVADRHPAEAAAHWKYDLLGDRLPWEARDTADTLRTELATWLVRHAPHGCGPRTSPRNSWTG</sequence>
<dbReference type="Proteomes" id="UP001596180">
    <property type="component" value="Unassembled WGS sequence"/>
</dbReference>
<evidence type="ECO:0000313" key="1">
    <source>
        <dbReference type="EMBL" id="MFC5855811.1"/>
    </source>
</evidence>
<reference evidence="2" key="1">
    <citation type="journal article" date="2019" name="Int. J. Syst. Evol. Microbiol.">
        <title>The Global Catalogue of Microorganisms (GCM) 10K type strain sequencing project: providing services to taxonomists for standard genome sequencing and annotation.</title>
        <authorList>
            <consortium name="The Broad Institute Genomics Platform"/>
            <consortium name="The Broad Institute Genome Sequencing Center for Infectious Disease"/>
            <person name="Wu L."/>
            <person name="Ma J."/>
        </authorList>
    </citation>
    <scope>NUCLEOTIDE SEQUENCE [LARGE SCALE GENOMIC DNA]</scope>
    <source>
        <strain evidence="2">JCM 10411</strain>
    </source>
</reference>
<name>A0ABW1E4X2_9ACTN</name>
<gene>
    <name evidence="1" type="ORF">ACFPZI_29755</name>
</gene>
<dbReference type="RefSeq" id="WP_381369433.1">
    <property type="nucleotide sequence ID" value="NZ_JBHSOA010000074.1"/>
</dbReference>
<protein>
    <submittedName>
        <fullName evidence="1">Uncharacterized protein</fullName>
    </submittedName>
</protein>
<dbReference type="EMBL" id="JBHSOA010000074">
    <property type="protein sequence ID" value="MFC5855811.1"/>
    <property type="molecule type" value="Genomic_DNA"/>
</dbReference>
<evidence type="ECO:0000313" key="2">
    <source>
        <dbReference type="Proteomes" id="UP001596180"/>
    </source>
</evidence>
<comment type="caution">
    <text evidence="1">The sequence shown here is derived from an EMBL/GenBank/DDBJ whole genome shotgun (WGS) entry which is preliminary data.</text>
</comment>
<proteinExistence type="predicted"/>
<accession>A0ABW1E4X2</accession>
<organism evidence="1 2">
    <name type="scientific">Streptomyces chlorus</name>
    <dbReference type="NCBI Taxonomy" id="887452"/>
    <lineage>
        <taxon>Bacteria</taxon>
        <taxon>Bacillati</taxon>
        <taxon>Actinomycetota</taxon>
        <taxon>Actinomycetes</taxon>
        <taxon>Kitasatosporales</taxon>
        <taxon>Streptomycetaceae</taxon>
        <taxon>Streptomyces</taxon>
    </lineage>
</organism>